<organism evidence="1 2">
    <name type="scientific">Endozoicomonas euniceicola</name>
    <dbReference type="NCBI Taxonomy" id="1234143"/>
    <lineage>
        <taxon>Bacteria</taxon>
        <taxon>Pseudomonadati</taxon>
        <taxon>Pseudomonadota</taxon>
        <taxon>Gammaproteobacteria</taxon>
        <taxon>Oceanospirillales</taxon>
        <taxon>Endozoicomonadaceae</taxon>
        <taxon>Endozoicomonas</taxon>
    </lineage>
</organism>
<sequence length="257" mass="29653">MNAITSAQTISKEVFSVKRANSSQFDLNERYFFELYLSESPDELKSFHQQILQMIHNHSEPYEDYLTNAHYRSWVGLSYPKFGLLNQYVAESHSLNPEYRLHFAISHPALFIGDTVHFISVSPTSLKTVYASREVQALCRDGCEKSDIYPAPLNCAERIFKRDRRPERRSEKKNLKRTRLFNISATEKTFEPEAITEPLPRIRSVSSKNKSKPIHIRQMDANSPVEGWFSIYGLSTHGTTVPLIPTENTKIIPIQEE</sequence>
<dbReference type="Proteomes" id="UP001163255">
    <property type="component" value="Chromosome"/>
</dbReference>
<dbReference type="Pfam" id="PF09618">
    <property type="entry name" value="Cas_Csy4"/>
    <property type="match status" value="1"/>
</dbReference>
<evidence type="ECO:0000313" key="1">
    <source>
        <dbReference type="EMBL" id="UYM15190.1"/>
    </source>
</evidence>
<keyword evidence="2" id="KW-1185">Reference proteome</keyword>
<dbReference type="InterPro" id="IPR013396">
    <property type="entry name" value="CRISPR-assoc_prot_Csy4"/>
</dbReference>
<proteinExistence type="predicted"/>
<reference evidence="1" key="1">
    <citation type="submission" date="2022-10" db="EMBL/GenBank/DDBJ databases">
        <title>Completed Genome Sequence of two octocoral isolated bacterium, Endozoicomonas euniceicola EF212T and Endozoicomonas gorgoniicola PS125T.</title>
        <authorList>
            <person name="Chiou Y.-J."/>
            <person name="Chen Y.-H."/>
        </authorList>
    </citation>
    <scope>NUCLEOTIDE SEQUENCE</scope>
    <source>
        <strain evidence="1">EF212</strain>
    </source>
</reference>
<gene>
    <name evidence="1" type="ORF">NX720_20355</name>
</gene>
<accession>A0ABY6GR14</accession>
<dbReference type="Gene3D" id="3.30.70.2540">
    <property type="entry name" value="CRISPR-associated endoribonuclease Cas6/Csy4"/>
    <property type="match status" value="1"/>
</dbReference>
<dbReference type="InterPro" id="IPR042564">
    <property type="entry name" value="CRISPR-Cas6/Csy4_sf"/>
</dbReference>
<protein>
    <submittedName>
        <fullName evidence="1">Type I-F CRISPR-associated endoribonuclease Cas6/Csy4</fullName>
    </submittedName>
</protein>
<dbReference type="RefSeq" id="WP_262597083.1">
    <property type="nucleotide sequence ID" value="NZ_CP103300.1"/>
</dbReference>
<dbReference type="EMBL" id="CP103300">
    <property type="protein sequence ID" value="UYM15190.1"/>
    <property type="molecule type" value="Genomic_DNA"/>
</dbReference>
<name>A0ABY6GR14_9GAMM</name>
<evidence type="ECO:0000313" key="2">
    <source>
        <dbReference type="Proteomes" id="UP001163255"/>
    </source>
</evidence>